<dbReference type="InterPro" id="IPR020046">
    <property type="entry name" value="5-3_exonucl_a-hlix_arch_N"/>
</dbReference>
<dbReference type="InterPro" id="IPR029060">
    <property type="entry name" value="PIN-like_dom_sf"/>
</dbReference>
<dbReference type="Pfam" id="PF01367">
    <property type="entry name" value="5_3_exonuc"/>
    <property type="match status" value="1"/>
</dbReference>
<dbReference type="InterPro" id="IPR036279">
    <property type="entry name" value="5-3_exonuclease_C_sf"/>
</dbReference>
<dbReference type="PANTHER" id="PTHR42646">
    <property type="entry name" value="FLAP ENDONUCLEASE XNI"/>
    <property type="match status" value="1"/>
</dbReference>
<accession>A0A7C5WZ94</accession>
<dbReference type="AlphaFoldDB" id="A0A7C5WZ94"/>
<evidence type="ECO:0000259" key="4">
    <source>
        <dbReference type="SMART" id="SM00475"/>
    </source>
</evidence>
<dbReference type="EMBL" id="DSAC01000071">
    <property type="protein sequence ID" value="HHO74192.1"/>
    <property type="molecule type" value="Genomic_DNA"/>
</dbReference>
<dbReference type="GO" id="GO:0033567">
    <property type="term" value="P:DNA replication, Okazaki fragment processing"/>
    <property type="evidence" value="ECO:0007669"/>
    <property type="project" value="InterPro"/>
</dbReference>
<dbReference type="CDD" id="cd09859">
    <property type="entry name" value="PIN_53EXO"/>
    <property type="match status" value="1"/>
</dbReference>
<dbReference type="InterPro" id="IPR038969">
    <property type="entry name" value="FEN"/>
</dbReference>
<reference evidence="5" key="1">
    <citation type="journal article" date="2020" name="mSystems">
        <title>Genome- and Community-Level Interaction Insights into Carbon Utilization and Element Cycling Functions of Hydrothermarchaeota in Hydrothermal Sediment.</title>
        <authorList>
            <person name="Zhou Z."/>
            <person name="Liu Y."/>
            <person name="Xu W."/>
            <person name="Pan J."/>
            <person name="Luo Z.H."/>
            <person name="Li M."/>
        </authorList>
    </citation>
    <scope>NUCLEOTIDE SEQUENCE [LARGE SCALE GENOMIC DNA]</scope>
    <source>
        <strain evidence="5">SpSt-114</strain>
    </source>
</reference>
<comment type="caution">
    <text evidence="5">The sequence shown here is derived from an EMBL/GenBank/DDBJ whole genome shotgun (WGS) entry which is preliminary data.</text>
</comment>
<evidence type="ECO:0000256" key="2">
    <source>
        <dbReference type="ARBA" id="ARBA00022801"/>
    </source>
</evidence>
<dbReference type="Gene3D" id="3.40.50.1010">
    <property type="entry name" value="5'-nuclease"/>
    <property type="match status" value="1"/>
</dbReference>
<sequence>MKVLYLFDGSAFLYRSFFALPPLSTSSGFPTGAIYGFLRSILAILKTEKPNYMAIAFDLPAPTQRKLAYSEYKSKRPPTPDPLKVQIPVIKELINLLGIRLLEMPGYEADDLIAYLTQKAKKEGFKVKIYSPDKDVLQLVEGNQVVVINPISEEVFDENKVIEKFGVPPQKLADYLALVGDKTDNIEGVKGVGPKTAINLINTFGSVENILARWDEFKKLFPYAEKNSLELSYWLVKLRPPEDLSIDIGELKRKEPNLSLLRKKLEEFEMKSIIKDLDKIFAQKSLF</sequence>
<feature type="domain" description="5'-3' exonuclease" evidence="4">
    <location>
        <begin position="1"/>
        <end position="254"/>
    </location>
</feature>
<dbReference type="SUPFAM" id="SSF47807">
    <property type="entry name" value="5' to 3' exonuclease, C-terminal subdomain"/>
    <property type="match status" value="1"/>
</dbReference>
<dbReference type="InterPro" id="IPR008918">
    <property type="entry name" value="HhH2"/>
</dbReference>
<evidence type="ECO:0000256" key="1">
    <source>
        <dbReference type="ARBA" id="ARBA00022722"/>
    </source>
</evidence>
<dbReference type="InterPro" id="IPR020045">
    <property type="entry name" value="DNA_polI_H3TH"/>
</dbReference>
<dbReference type="Pfam" id="PF02739">
    <property type="entry name" value="5_3_exonuc_N"/>
    <property type="match status" value="1"/>
</dbReference>
<gene>
    <name evidence="5" type="ORF">ENN04_06070</name>
</gene>
<evidence type="ECO:0000313" key="5">
    <source>
        <dbReference type="EMBL" id="HHO74192.1"/>
    </source>
</evidence>
<keyword evidence="1" id="KW-0540">Nuclease</keyword>
<dbReference type="Gene3D" id="1.10.150.20">
    <property type="entry name" value="5' to 3' exonuclease, C-terminal subdomain"/>
    <property type="match status" value="1"/>
</dbReference>
<dbReference type="PANTHER" id="PTHR42646:SF2">
    <property type="entry name" value="5'-3' EXONUCLEASE FAMILY PROTEIN"/>
    <property type="match status" value="1"/>
</dbReference>
<dbReference type="GO" id="GO:0008409">
    <property type="term" value="F:5'-3' exonuclease activity"/>
    <property type="evidence" value="ECO:0007669"/>
    <property type="project" value="InterPro"/>
</dbReference>
<proteinExistence type="predicted"/>
<organism evidence="5">
    <name type="scientific">Thermocrinis ruber</name>
    <dbReference type="NCBI Taxonomy" id="75906"/>
    <lineage>
        <taxon>Bacteria</taxon>
        <taxon>Pseudomonadati</taxon>
        <taxon>Aquificota</taxon>
        <taxon>Aquificia</taxon>
        <taxon>Aquificales</taxon>
        <taxon>Aquificaceae</taxon>
        <taxon>Thermocrinis</taxon>
    </lineage>
</organism>
<dbReference type="SUPFAM" id="SSF88723">
    <property type="entry name" value="PIN domain-like"/>
    <property type="match status" value="1"/>
</dbReference>
<dbReference type="CDD" id="cd09898">
    <property type="entry name" value="H3TH_53EXO"/>
    <property type="match status" value="1"/>
</dbReference>
<dbReference type="GO" id="GO:0017108">
    <property type="term" value="F:5'-flap endonuclease activity"/>
    <property type="evidence" value="ECO:0007669"/>
    <property type="project" value="InterPro"/>
</dbReference>
<protein>
    <submittedName>
        <fullName evidence="5">5'-3' exonuclease</fullName>
    </submittedName>
</protein>
<evidence type="ECO:0000256" key="3">
    <source>
        <dbReference type="ARBA" id="ARBA00023125"/>
    </source>
</evidence>
<keyword evidence="3" id="KW-0238">DNA-binding</keyword>
<dbReference type="SMART" id="SM00475">
    <property type="entry name" value="53EXOc"/>
    <property type="match status" value="1"/>
</dbReference>
<name>A0A7C5WZ94_9AQUI</name>
<dbReference type="GO" id="GO:0003677">
    <property type="term" value="F:DNA binding"/>
    <property type="evidence" value="ECO:0007669"/>
    <property type="project" value="UniProtKB-KW"/>
</dbReference>
<keyword evidence="5" id="KW-0269">Exonuclease</keyword>
<keyword evidence="2" id="KW-0378">Hydrolase</keyword>
<dbReference type="SMART" id="SM00279">
    <property type="entry name" value="HhH2"/>
    <property type="match status" value="1"/>
</dbReference>
<dbReference type="InterPro" id="IPR002421">
    <property type="entry name" value="5-3_exonuclease"/>
</dbReference>